<protein>
    <submittedName>
        <fullName evidence="2">Uncharacterized protein</fullName>
    </submittedName>
</protein>
<proteinExistence type="predicted"/>
<gene>
    <name evidence="2" type="ORF">CDEB00056_LOCUS6754</name>
</gene>
<dbReference type="AlphaFoldDB" id="A0A7S3V7Q5"/>
<sequence>MASAILTRRKHSVRERSKRRKYSVRKRSIYLGLIALAIIFPVLQYVFLCQMTSSGASDSLTIQPQQQQHQTGLFKLEDSNEEKGNVQSNAFLTMYGSHVVADSIAQLPKWLKDYFDWHRDQTINPTSETKYLILACLPTDKQCGGISDRLRPLPFYILFASMVPRVLCIYWLKPSPLEDFLQPPEGGIDWRCPAEVSSLYDMSRDADHQNTIRMIFPNKIGKDNMVETVESRILGLREDESKYISTRLISNDIPSMNEALNLFQRHSYDGKAVTVGKWDFVDLHGPIFRTLFEPVSELAKQVNATMTKLNLVENSYTSVHTRCRYPVYPVAKTEGIKVDKEGGLQFVGKVKTQLIEIMQNSVNCAHMLAPDLPLYFASDHDDATRYMISNDVKVDDGSIVKPIGVDREKEPLHMGSETVDKSTKASDYYSVFEDLLIMGGSRCVSHGIGSFGAFGASLAGNRCRNVHRKFTGRLVECPNDRSTREMQIIEGGLLFGEIPGDDGKLKLETDSSVLVA</sequence>
<evidence type="ECO:0000313" key="2">
    <source>
        <dbReference type="EMBL" id="CAE0461913.1"/>
    </source>
</evidence>
<keyword evidence="1" id="KW-0472">Membrane</keyword>
<feature type="transmembrane region" description="Helical" evidence="1">
    <location>
        <begin position="28"/>
        <end position="48"/>
    </location>
</feature>
<accession>A0A7S3V7Q5</accession>
<organism evidence="2">
    <name type="scientific">Chaetoceros debilis</name>
    <dbReference type="NCBI Taxonomy" id="122233"/>
    <lineage>
        <taxon>Eukaryota</taxon>
        <taxon>Sar</taxon>
        <taxon>Stramenopiles</taxon>
        <taxon>Ochrophyta</taxon>
        <taxon>Bacillariophyta</taxon>
        <taxon>Coscinodiscophyceae</taxon>
        <taxon>Chaetocerotophycidae</taxon>
        <taxon>Chaetocerotales</taxon>
        <taxon>Chaetocerotaceae</taxon>
        <taxon>Chaetoceros</taxon>
    </lineage>
</organism>
<reference evidence="2" key="1">
    <citation type="submission" date="2021-01" db="EMBL/GenBank/DDBJ databases">
        <authorList>
            <person name="Corre E."/>
            <person name="Pelletier E."/>
            <person name="Niang G."/>
            <person name="Scheremetjew M."/>
            <person name="Finn R."/>
            <person name="Kale V."/>
            <person name="Holt S."/>
            <person name="Cochrane G."/>
            <person name="Meng A."/>
            <person name="Brown T."/>
            <person name="Cohen L."/>
        </authorList>
    </citation>
    <scope>NUCLEOTIDE SEQUENCE</scope>
    <source>
        <strain evidence="2">MM31A-1</strain>
    </source>
</reference>
<dbReference type="EMBL" id="HBIO01008820">
    <property type="protein sequence ID" value="CAE0461913.1"/>
    <property type="molecule type" value="Transcribed_RNA"/>
</dbReference>
<name>A0A7S3V7Q5_9STRA</name>
<keyword evidence="1" id="KW-0812">Transmembrane</keyword>
<evidence type="ECO:0000256" key="1">
    <source>
        <dbReference type="SAM" id="Phobius"/>
    </source>
</evidence>
<keyword evidence="1" id="KW-1133">Transmembrane helix</keyword>